<evidence type="ECO:0000313" key="4">
    <source>
        <dbReference type="Proteomes" id="UP000095553"/>
    </source>
</evidence>
<gene>
    <name evidence="3" type="ORF">ERS852571_00682</name>
</gene>
<evidence type="ECO:0000313" key="3">
    <source>
        <dbReference type="EMBL" id="CUM80524.1"/>
    </source>
</evidence>
<dbReference type="InterPro" id="IPR038765">
    <property type="entry name" value="Papain-like_cys_pep_sf"/>
</dbReference>
<feature type="transmembrane region" description="Helical" evidence="1">
    <location>
        <begin position="184"/>
        <end position="202"/>
    </location>
</feature>
<dbReference type="AlphaFoldDB" id="A0A173RR09"/>
<feature type="transmembrane region" description="Helical" evidence="1">
    <location>
        <begin position="60"/>
        <end position="79"/>
    </location>
</feature>
<feature type="transmembrane region" description="Helical" evidence="1">
    <location>
        <begin position="155"/>
        <end position="177"/>
    </location>
</feature>
<dbReference type="SUPFAM" id="SSF54001">
    <property type="entry name" value="Cysteine proteinases"/>
    <property type="match status" value="1"/>
</dbReference>
<keyword evidence="1" id="KW-0812">Transmembrane</keyword>
<feature type="transmembrane region" description="Helical" evidence="1">
    <location>
        <begin position="117"/>
        <end position="135"/>
    </location>
</feature>
<dbReference type="RefSeq" id="WP_055072391.1">
    <property type="nucleotide sequence ID" value="NZ_CYXY01000003.1"/>
</dbReference>
<reference evidence="3 4" key="1">
    <citation type="submission" date="2015-09" db="EMBL/GenBank/DDBJ databases">
        <authorList>
            <consortium name="Pathogen Informatics"/>
        </authorList>
    </citation>
    <scope>NUCLEOTIDE SEQUENCE [LARGE SCALE GENOMIC DNA]</scope>
    <source>
        <strain evidence="3 4">2789STDY5834959</strain>
    </source>
</reference>
<feature type="transmembrane region" description="Helical" evidence="1">
    <location>
        <begin position="35"/>
        <end position="53"/>
    </location>
</feature>
<keyword evidence="1" id="KW-1133">Transmembrane helix</keyword>
<dbReference type="Gene3D" id="3.10.620.30">
    <property type="match status" value="1"/>
</dbReference>
<proteinExistence type="predicted"/>
<organism evidence="3 4">
    <name type="scientific">Anaerostipes hadrus</name>
    <dbReference type="NCBI Taxonomy" id="649756"/>
    <lineage>
        <taxon>Bacteria</taxon>
        <taxon>Bacillati</taxon>
        <taxon>Bacillota</taxon>
        <taxon>Clostridia</taxon>
        <taxon>Lachnospirales</taxon>
        <taxon>Lachnospiraceae</taxon>
        <taxon>Anaerostipes</taxon>
    </lineage>
</organism>
<dbReference type="EMBL" id="CYXY01000003">
    <property type="protein sequence ID" value="CUM80524.1"/>
    <property type="molecule type" value="Genomic_DNA"/>
</dbReference>
<dbReference type="Proteomes" id="UP000095553">
    <property type="component" value="Unassembled WGS sequence"/>
</dbReference>
<feature type="transmembrane region" description="Helical" evidence="1">
    <location>
        <begin position="12"/>
        <end position="29"/>
    </location>
</feature>
<sequence length="694" mass="80308">MCGYKKIKIEYIMMAVAFASVVWSIFAGFRISRFQWLFVMGSVIWFLGMCRLLDQNKRNIVVMVVICIIYCMLAHRQLINGFQIINNKMAEALNQSMDLGFYYYISVTLEHSRRDSVLAVLFFVLVAGIVLGILRCRPLTLFLTTGLMEMAVLMIAPYGISAAFFLFLGSWIVYFSIRKGKKGFAAGLYIMFLAAAVPLFFYDQTNVPTDTMIKRNILIQIREWTQGKGYLAVGGIGNGKLRSVGEVSPKGEKLFLVYAPENADLYLKGFVSGRYKDGEWTKEKKNNLVYGGEMAQELPYLFPDLSMKDFAVYQKGYIQTPKDIAFSEKREIKIHYQKMQESFLLIPYFSDASRINGNAAGDSVIERNTADTEYTTSYYQIKNNKNLLDISQRFDVMSVLKNAGELEKNYVRSMQEYGTYVQQNYLEIPEEIKKTIKQLSCHVNKKNSILYNIEEIQKFLKNNYQYTYRPGLTGQDKDPVNEFLTERKRGFCTQFASAAVFLFREAGIPARYVEGYKIRADQWRLGKAQVTDYEAHAWTEIYIEHIGWIPVEVTGRDTGESVYKHVEQEEKQRNAIVPNKKQFVTNVKKMFQMIPIVIILAVIFAFIKLLQKKRKWNQMTNKEKVLFYEKQLEKYAENGAKSRNNSNSMTSEIIEKARYSNKDITRHELNLVKRHLDLLKRKNGNVTKILTKLK</sequence>
<evidence type="ECO:0000259" key="2">
    <source>
        <dbReference type="SMART" id="SM00460"/>
    </source>
</evidence>
<feature type="domain" description="Transglutaminase-like" evidence="2">
    <location>
        <begin position="484"/>
        <end position="555"/>
    </location>
</feature>
<dbReference type="PANTHER" id="PTHR42736">
    <property type="entry name" value="PROTEIN-GLUTAMINE GAMMA-GLUTAMYLTRANSFERASE"/>
    <property type="match status" value="1"/>
</dbReference>
<dbReference type="Pfam" id="PF01841">
    <property type="entry name" value="Transglut_core"/>
    <property type="match status" value="1"/>
</dbReference>
<protein>
    <submittedName>
        <fullName evidence="3">Uncharacterized protein conserved in bacteria</fullName>
    </submittedName>
</protein>
<feature type="transmembrane region" description="Helical" evidence="1">
    <location>
        <begin position="85"/>
        <end position="105"/>
    </location>
</feature>
<keyword evidence="1" id="KW-0472">Membrane</keyword>
<dbReference type="InterPro" id="IPR052901">
    <property type="entry name" value="Bact_TGase-like"/>
</dbReference>
<dbReference type="PANTHER" id="PTHR42736:SF1">
    <property type="entry name" value="PROTEIN-GLUTAMINE GAMMA-GLUTAMYLTRANSFERASE"/>
    <property type="match status" value="1"/>
</dbReference>
<evidence type="ECO:0000256" key="1">
    <source>
        <dbReference type="SAM" id="Phobius"/>
    </source>
</evidence>
<feature type="transmembrane region" description="Helical" evidence="1">
    <location>
        <begin position="590"/>
        <end position="610"/>
    </location>
</feature>
<dbReference type="InterPro" id="IPR002931">
    <property type="entry name" value="Transglutaminase-like"/>
</dbReference>
<dbReference type="SMART" id="SM00460">
    <property type="entry name" value="TGc"/>
    <property type="match status" value="1"/>
</dbReference>
<name>A0A173RR09_ANAHA</name>
<accession>A0A173RR09</accession>